<evidence type="ECO:0000313" key="3">
    <source>
        <dbReference type="Proteomes" id="UP001368654"/>
    </source>
</evidence>
<dbReference type="RefSeq" id="WP_337337868.1">
    <property type="nucleotide sequence ID" value="NZ_JBBDGL010000002.1"/>
</dbReference>
<proteinExistence type="predicted"/>
<accession>A0ABU8LT41</accession>
<keyword evidence="3" id="KW-1185">Reference proteome</keyword>
<protein>
    <submittedName>
        <fullName evidence="2">Uncharacterized protein</fullName>
    </submittedName>
</protein>
<feature type="signal peptide" evidence="1">
    <location>
        <begin position="1"/>
        <end position="22"/>
    </location>
</feature>
<keyword evidence="1" id="KW-0732">Signal</keyword>
<evidence type="ECO:0000313" key="2">
    <source>
        <dbReference type="EMBL" id="MEJ1155432.1"/>
    </source>
</evidence>
<organism evidence="2 3">
    <name type="scientific">Microbacterium marmarense</name>
    <dbReference type="NCBI Taxonomy" id="3122051"/>
    <lineage>
        <taxon>Bacteria</taxon>
        <taxon>Bacillati</taxon>
        <taxon>Actinomycetota</taxon>
        <taxon>Actinomycetes</taxon>
        <taxon>Micrococcales</taxon>
        <taxon>Microbacteriaceae</taxon>
        <taxon>Microbacterium</taxon>
    </lineage>
</organism>
<gene>
    <name evidence="2" type="ORF">WDU96_07435</name>
</gene>
<feature type="chain" id="PRO_5045058586" evidence="1">
    <location>
        <begin position="23"/>
        <end position="202"/>
    </location>
</feature>
<dbReference type="Proteomes" id="UP001368654">
    <property type="component" value="Unassembled WGS sequence"/>
</dbReference>
<dbReference type="PROSITE" id="PS51257">
    <property type="entry name" value="PROKAR_LIPOPROTEIN"/>
    <property type="match status" value="1"/>
</dbReference>
<evidence type="ECO:0000256" key="1">
    <source>
        <dbReference type="SAM" id="SignalP"/>
    </source>
</evidence>
<name>A0ABU8LT41_9MICO</name>
<dbReference type="EMBL" id="JBBDGL010000002">
    <property type="protein sequence ID" value="MEJ1155432.1"/>
    <property type="molecule type" value="Genomic_DNA"/>
</dbReference>
<reference evidence="2 3" key="1">
    <citation type="submission" date="2024-02" db="EMBL/GenBank/DDBJ databases">
        <authorList>
            <person name="Saticioglu I.B."/>
        </authorList>
    </citation>
    <scope>NUCLEOTIDE SEQUENCE [LARGE SCALE GENOMIC DNA]</scope>
    <source>
        <strain evidence="2 3">Mu-86</strain>
    </source>
</reference>
<sequence length="202" mass="21049">MIKRRHVVALIAIPLALTLALAGCATGPSDVDNVEGSPAVAELSERLGETTVAISAWQDAEDLAELKQAAEQVRNLVAGEAGPYYGDADGDNTVSGAATVGVLPGLDGEPGLTSVVEGDCLERDVLGGDWSDPAARWQILDDAIAAWGPTNNTFPSLPSHPQRTIGWATLALSEDDLETAREFASHAQLHIDVSAAALQNCE</sequence>
<comment type="caution">
    <text evidence="2">The sequence shown here is derived from an EMBL/GenBank/DDBJ whole genome shotgun (WGS) entry which is preliminary data.</text>
</comment>